<dbReference type="CDD" id="cd16617">
    <property type="entry name" value="mRING-HC-C4C4_CesA"/>
    <property type="match status" value="1"/>
</dbReference>
<dbReference type="FunFam" id="3.30.40.10:FF:000558">
    <property type="entry name" value="Cellulose synthase"/>
    <property type="match status" value="1"/>
</dbReference>
<comment type="similarity">
    <text evidence="4 22">Belongs to the glycosyltransferase 2 family. Plant cellulose synthase subfamily.</text>
</comment>
<dbReference type="PANTHER" id="PTHR13301">
    <property type="entry name" value="X-BOX TRANSCRIPTION FACTOR-RELATED"/>
    <property type="match status" value="1"/>
</dbReference>
<comment type="cofactor">
    <cofactor evidence="22">
        <name>Zn(2+)</name>
        <dbReference type="ChEBI" id="CHEBI:29105"/>
    </cofactor>
    <text evidence="22">Binds 2 Zn(2+) ions per subunit.</text>
</comment>
<evidence type="ECO:0000256" key="11">
    <source>
        <dbReference type="ARBA" id="ARBA00022833"/>
    </source>
</evidence>
<dbReference type="OrthoDB" id="2161379at2759"/>
<dbReference type="OMA" id="PSWCCCF"/>
<keyword evidence="14 22" id="KW-0472">Membrane</keyword>
<dbReference type="AlphaFoldDB" id="A0A2R6QSE4"/>
<feature type="binding site" evidence="19">
    <location>
        <position position="316"/>
    </location>
    <ligand>
        <name>UDP-alpha-D-glucose</name>
        <dbReference type="ChEBI" id="CHEBI:58885"/>
    </ligand>
</feature>
<keyword evidence="12 22" id="KW-0135">Cellulose biosynthesis</keyword>
<evidence type="ECO:0000256" key="8">
    <source>
        <dbReference type="ARBA" id="ARBA00022692"/>
    </source>
</evidence>
<protein>
    <recommendedName>
        <fullName evidence="22">Cellulose synthase</fullName>
        <ecNumber evidence="22">2.4.1.12</ecNumber>
    </recommendedName>
</protein>
<comment type="pathway">
    <text evidence="3 22">Glycan metabolism; plant cellulose biosynthesis.</text>
</comment>
<evidence type="ECO:0000256" key="7">
    <source>
        <dbReference type="ARBA" id="ARBA00022679"/>
    </source>
</evidence>
<feature type="compositionally biased region" description="Basic and acidic residues" evidence="23">
    <location>
        <begin position="184"/>
        <end position="196"/>
    </location>
</feature>
<dbReference type="EMBL" id="NKQK01000013">
    <property type="protein sequence ID" value="PSS14048.1"/>
    <property type="molecule type" value="Genomic_DNA"/>
</dbReference>
<evidence type="ECO:0000256" key="17">
    <source>
        <dbReference type="ARBA" id="ARBA00048682"/>
    </source>
</evidence>
<sequence length="1057" mass="120074">MAGLFAGSHGRNELHVLHSKDEPRSPTHGQKLAKICRVCSDEIGLKVNGEMFVACHECGFPVCRPCYEYERSEGNQSCPQCNTRYKRHKGCARVDGDEEDNFDAEDFDDEFQIKHQQHSPDHHHHAANHSENGDNNQQKWHHNASPSRFASVAGSVAGGKEFEGEKETYTNNAEWKERVEKWKTRQEKRGMGNKDDEGNEQGDDDDEYLTAEARQPLWRKVPISSSLINPYRIVIVLRLIILAFFFRFRILTPAHDAYPLWLISVICEIWFGFSWILDQFPKWLPITRETYLDRLSLRFEREGEPNRLAPVDVYVSTVDPLKEPPIITANTVLSILAVDYPVEKVSCYVSDDGASMLLFDALAETAEFARRWVPFCKKYAVEPRTPEFYFSEKIDYLKDKVQPTFVKDRRAMKREYEEFKVRINALVAKAQKKPEEGWVMQDGTPWPGNNTRDHPGMIQVYLGSEGALDVEGKELPKLVYVSREKRPGYQHHKKAGAMNAMVRVSAVLTNAPFMLNLDCDHYINNSKALREAMCFLMDPQFGKKICYVQFPQRFDGIDRHDRYANRNVVFFDINMKGLDGIQGPVYVGTGCVFNRPALYGYDPPVSEKRQKMTCDCLSSWCCCCCGGSRKKSKSKKKGLKALLGLGGLYSKKKKIMGKNYSRKSSSGPVFDLEEIEEGLEGYDELEKSSLMSQKNFEKRFGQSPVFITSTLMEDGGLPEGTNSTALIKEAIHVISCGYEEKTEWGKEIGWIYGSVTEDILTGFKMHCRGWKSVYCMPTRPAFKGSAPINLSDRLHQVLRWALGSVEIFLSRHCPLWYGYGGKLKWLERLAYINTIVYPFTSIPLLAYCTIPAVCLLTGKFIIPTLNNLASIWFMALFLSIIVTGVLELRWSGVSIQDWWRNEQFWVIGGVSAHLFAVFQGLLKVLAGVDTNFTVTAKAAEDAEFGELYLFKWTTLLIPPTTLIILNMVGVVAGVSDAINNGYGSWGPLFGKLFFAFWVIVHLYPFLKGLMGRQNRTPTIVVLWSILLASIFSLIWVRIDPFLPKQTGPILKQCGVEC</sequence>
<feature type="binding site" evidence="20">
    <location>
        <position position="494"/>
    </location>
    <ligand>
        <name>Mn(2+)</name>
        <dbReference type="ChEBI" id="CHEBI:29035"/>
    </ligand>
</feature>
<comment type="caution">
    <text evidence="25">The sequence shown here is derived from an EMBL/GenBank/DDBJ whole genome shotgun (WGS) entry which is preliminary data.</text>
</comment>
<evidence type="ECO:0000256" key="21">
    <source>
        <dbReference type="PROSITE-ProRule" id="PRU00175"/>
    </source>
</evidence>
<keyword evidence="15" id="KW-0464">Manganese</keyword>
<reference evidence="26" key="2">
    <citation type="journal article" date="2018" name="BMC Genomics">
        <title>A manually annotated Actinidia chinensis var. chinensis (kiwifruit) genome highlights the challenges associated with draft genomes and gene prediction in plants.</title>
        <authorList>
            <person name="Pilkington S.M."/>
            <person name="Crowhurst R."/>
            <person name="Hilario E."/>
            <person name="Nardozza S."/>
            <person name="Fraser L."/>
            <person name="Peng Y."/>
            <person name="Gunaseelan K."/>
            <person name="Simpson R."/>
            <person name="Tahir J."/>
            <person name="Deroles S.C."/>
            <person name="Templeton K."/>
            <person name="Luo Z."/>
            <person name="Davy M."/>
            <person name="Cheng C."/>
            <person name="McNeilage M."/>
            <person name="Scaglione D."/>
            <person name="Liu Y."/>
            <person name="Zhang Q."/>
            <person name="Datson P."/>
            <person name="De Silva N."/>
            <person name="Gardiner S.E."/>
            <person name="Bassett H."/>
            <person name="Chagne D."/>
            <person name="McCallum J."/>
            <person name="Dzierzon H."/>
            <person name="Deng C."/>
            <person name="Wang Y.Y."/>
            <person name="Barron L."/>
            <person name="Manako K."/>
            <person name="Bowen J."/>
            <person name="Foster T.M."/>
            <person name="Erridge Z.A."/>
            <person name="Tiffin H."/>
            <person name="Waite C.N."/>
            <person name="Davies K.M."/>
            <person name="Grierson E.P."/>
            <person name="Laing W.A."/>
            <person name="Kirk R."/>
            <person name="Chen X."/>
            <person name="Wood M."/>
            <person name="Montefiori M."/>
            <person name="Brummell D.A."/>
            <person name="Schwinn K.E."/>
            <person name="Catanach A."/>
            <person name="Fullerton C."/>
            <person name="Li D."/>
            <person name="Meiyalaghan S."/>
            <person name="Nieuwenhuizen N."/>
            <person name="Read N."/>
            <person name="Prakash R."/>
            <person name="Hunter D."/>
            <person name="Zhang H."/>
            <person name="McKenzie M."/>
            <person name="Knabel M."/>
            <person name="Harris A."/>
            <person name="Allan A.C."/>
            <person name="Gleave A."/>
            <person name="Chen A."/>
            <person name="Janssen B.J."/>
            <person name="Plunkett B."/>
            <person name="Ampomah-Dwamena C."/>
            <person name="Voogd C."/>
            <person name="Leif D."/>
            <person name="Lafferty D."/>
            <person name="Souleyre E.J.F."/>
            <person name="Varkonyi-Gasic E."/>
            <person name="Gambi F."/>
            <person name="Hanley J."/>
            <person name="Yao J.L."/>
            <person name="Cheung J."/>
            <person name="David K.M."/>
            <person name="Warren B."/>
            <person name="Marsh K."/>
            <person name="Snowden K.C."/>
            <person name="Lin-Wang K."/>
            <person name="Brian L."/>
            <person name="Martinez-Sanchez M."/>
            <person name="Wang M."/>
            <person name="Ileperuma N."/>
            <person name="Macnee N."/>
            <person name="Campin R."/>
            <person name="McAtee P."/>
            <person name="Drummond R.S.M."/>
            <person name="Espley R.V."/>
            <person name="Ireland H.S."/>
            <person name="Wu R."/>
            <person name="Atkinson R.G."/>
            <person name="Karunairetnam S."/>
            <person name="Bulley S."/>
            <person name="Chunkath S."/>
            <person name="Hanley Z."/>
            <person name="Storey R."/>
            <person name="Thrimawithana A.H."/>
            <person name="Thomson S."/>
            <person name="David C."/>
            <person name="Testolin R."/>
            <person name="Huang H."/>
            <person name="Hellens R.P."/>
            <person name="Schaffer R.J."/>
        </authorList>
    </citation>
    <scope>NUCLEOTIDE SEQUENCE [LARGE SCALE GENOMIC DNA]</scope>
    <source>
        <strain evidence="26">cv. Red5</strain>
    </source>
</reference>
<dbReference type="PROSITE" id="PS50089">
    <property type="entry name" value="ZF_RING_2"/>
    <property type="match status" value="1"/>
</dbReference>
<evidence type="ECO:0000256" key="9">
    <source>
        <dbReference type="ARBA" id="ARBA00022723"/>
    </source>
</evidence>
<feature type="compositionally biased region" description="Basic and acidic residues" evidence="23">
    <location>
        <begin position="160"/>
        <end position="169"/>
    </location>
</feature>
<feature type="binding site" evidence="19">
    <location>
        <position position="323"/>
    </location>
    <ligand>
        <name>UDP-alpha-D-glucose</name>
        <dbReference type="ChEBI" id="CHEBI:58885"/>
    </ligand>
</feature>
<feature type="transmembrane region" description="Helical" evidence="22">
    <location>
        <begin position="258"/>
        <end position="277"/>
    </location>
</feature>
<evidence type="ECO:0000256" key="6">
    <source>
        <dbReference type="ARBA" id="ARBA00022676"/>
    </source>
</evidence>
<feature type="active site" evidence="18">
    <location>
        <position position="352"/>
    </location>
</feature>
<evidence type="ECO:0000256" key="10">
    <source>
        <dbReference type="ARBA" id="ARBA00022771"/>
    </source>
</evidence>
<evidence type="ECO:0000256" key="16">
    <source>
        <dbReference type="ARBA" id="ARBA00023316"/>
    </source>
</evidence>
<feature type="region of interest" description="Disordered" evidence="23">
    <location>
        <begin position="115"/>
        <end position="145"/>
    </location>
</feature>
<keyword evidence="7 22" id="KW-0808">Transferase</keyword>
<feature type="compositionally biased region" description="Polar residues" evidence="23">
    <location>
        <begin position="133"/>
        <end position="145"/>
    </location>
</feature>
<evidence type="ECO:0000256" key="5">
    <source>
        <dbReference type="ARBA" id="ARBA00022475"/>
    </source>
</evidence>
<reference evidence="25 26" key="1">
    <citation type="submission" date="2017-07" db="EMBL/GenBank/DDBJ databases">
        <title>An improved, manually edited Actinidia chinensis var. chinensis (kiwifruit) genome highlights the challenges associated with draft genomes and gene prediction in plants.</title>
        <authorList>
            <person name="Pilkington S."/>
            <person name="Crowhurst R."/>
            <person name="Hilario E."/>
            <person name="Nardozza S."/>
            <person name="Fraser L."/>
            <person name="Peng Y."/>
            <person name="Gunaseelan K."/>
            <person name="Simpson R."/>
            <person name="Tahir J."/>
            <person name="Deroles S."/>
            <person name="Templeton K."/>
            <person name="Luo Z."/>
            <person name="Davy M."/>
            <person name="Cheng C."/>
            <person name="Mcneilage M."/>
            <person name="Scaglione D."/>
            <person name="Liu Y."/>
            <person name="Zhang Q."/>
            <person name="Datson P."/>
            <person name="De Silva N."/>
            <person name="Gardiner S."/>
            <person name="Bassett H."/>
            <person name="Chagne D."/>
            <person name="Mccallum J."/>
            <person name="Dzierzon H."/>
            <person name="Deng C."/>
            <person name="Wang Y.-Y."/>
            <person name="Barron N."/>
            <person name="Manako K."/>
            <person name="Bowen J."/>
            <person name="Foster T."/>
            <person name="Erridge Z."/>
            <person name="Tiffin H."/>
            <person name="Waite C."/>
            <person name="Davies K."/>
            <person name="Grierson E."/>
            <person name="Laing W."/>
            <person name="Kirk R."/>
            <person name="Chen X."/>
            <person name="Wood M."/>
            <person name="Montefiori M."/>
            <person name="Brummell D."/>
            <person name="Schwinn K."/>
            <person name="Catanach A."/>
            <person name="Fullerton C."/>
            <person name="Li D."/>
            <person name="Meiyalaghan S."/>
            <person name="Nieuwenhuizen N."/>
            <person name="Read N."/>
            <person name="Prakash R."/>
            <person name="Hunter D."/>
            <person name="Zhang H."/>
            <person name="Mckenzie M."/>
            <person name="Knabel M."/>
            <person name="Harris A."/>
            <person name="Allan A."/>
            <person name="Chen A."/>
            <person name="Janssen B."/>
            <person name="Plunkett B."/>
            <person name="Dwamena C."/>
            <person name="Voogd C."/>
            <person name="Leif D."/>
            <person name="Lafferty D."/>
            <person name="Souleyre E."/>
            <person name="Varkonyi-Gasic E."/>
            <person name="Gambi F."/>
            <person name="Hanley J."/>
            <person name="Yao J.-L."/>
            <person name="Cheung J."/>
            <person name="David K."/>
            <person name="Warren B."/>
            <person name="Marsh K."/>
            <person name="Snowden K."/>
            <person name="Lin-Wang K."/>
            <person name="Brian L."/>
            <person name="Martinez-Sanchez M."/>
            <person name="Wang M."/>
            <person name="Ileperuma N."/>
            <person name="Macnee N."/>
            <person name="Campin R."/>
            <person name="Mcatee P."/>
            <person name="Drummond R."/>
            <person name="Espley R."/>
            <person name="Ireland H."/>
            <person name="Wu R."/>
            <person name="Atkinson R."/>
            <person name="Karunairetnam S."/>
            <person name="Bulley S."/>
            <person name="Chunkath S."/>
            <person name="Hanley Z."/>
            <person name="Storey R."/>
            <person name="Thrimawithana A."/>
            <person name="Thomson S."/>
            <person name="David C."/>
            <person name="Testolin R."/>
        </authorList>
    </citation>
    <scope>NUCLEOTIDE SEQUENCE [LARGE SCALE GENOMIC DNA]</scope>
    <source>
        <strain evidence="26">cv. Red5</strain>
        <tissue evidence="25">Young leaf</tissue>
    </source>
</reference>
<accession>A0A2R6QSE4</accession>
<dbReference type="GO" id="GO:0005886">
    <property type="term" value="C:plasma membrane"/>
    <property type="evidence" value="ECO:0007669"/>
    <property type="project" value="UniProtKB-SubCell"/>
</dbReference>
<feature type="binding site" evidence="19">
    <location>
        <position position="493"/>
    </location>
    <ligand>
        <name>UDP-alpha-D-glucose</name>
        <dbReference type="ChEBI" id="CHEBI:58885"/>
    </ligand>
</feature>
<keyword evidence="9 22" id="KW-0479">Metal-binding</keyword>
<dbReference type="InterPro" id="IPR005150">
    <property type="entry name" value="Cellulose_synth"/>
</dbReference>
<dbReference type="InterPro" id="IPR013083">
    <property type="entry name" value="Znf_RING/FYVE/PHD"/>
</dbReference>
<keyword evidence="11 22" id="KW-0862">Zinc</keyword>
<evidence type="ECO:0000256" key="22">
    <source>
        <dbReference type="RuleBase" id="RU361116"/>
    </source>
</evidence>
<keyword evidence="5 22" id="KW-1003">Cell membrane</keyword>
<dbReference type="InParanoid" id="A0A2R6QSE4"/>
<feature type="region of interest" description="Disordered" evidence="23">
    <location>
        <begin position="184"/>
        <end position="205"/>
    </location>
</feature>
<dbReference type="EC" id="2.4.1.12" evidence="22"/>
<comment type="cofactor">
    <cofactor evidence="1">
        <name>Mn(2+)</name>
        <dbReference type="ChEBI" id="CHEBI:29035"/>
    </cofactor>
</comment>
<feature type="transmembrane region" description="Helical" evidence="22">
    <location>
        <begin position="988"/>
        <end position="1006"/>
    </location>
</feature>
<dbReference type="InterPro" id="IPR001841">
    <property type="entry name" value="Znf_RING"/>
</dbReference>
<evidence type="ECO:0000256" key="19">
    <source>
        <dbReference type="PIRSR" id="PIRSR605150-2"/>
    </source>
</evidence>
<feature type="compositionally biased region" description="Basic residues" evidence="23">
    <location>
        <begin position="115"/>
        <end position="127"/>
    </location>
</feature>
<evidence type="ECO:0000256" key="15">
    <source>
        <dbReference type="ARBA" id="ARBA00023211"/>
    </source>
</evidence>
<dbReference type="Gene3D" id="3.30.40.10">
    <property type="entry name" value="Zinc/RING finger domain, C3HC4 (zinc finger)"/>
    <property type="match status" value="1"/>
</dbReference>
<evidence type="ECO:0000256" key="12">
    <source>
        <dbReference type="ARBA" id="ARBA00022916"/>
    </source>
</evidence>
<dbReference type="Proteomes" id="UP000241394">
    <property type="component" value="Chromosome LG13"/>
</dbReference>
<evidence type="ECO:0000313" key="26">
    <source>
        <dbReference type="Proteomes" id="UP000241394"/>
    </source>
</evidence>
<feature type="binding site" evidence="19">
    <location>
        <position position="352"/>
    </location>
    <ligand>
        <name>UDP-alpha-D-glucose</name>
        <dbReference type="ChEBI" id="CHEBI:58885"/>
    </ligand>
</feature>
<feature type="binding site" evidence="20">
    <location>
        <position position="518"/>
    </location>
    <ligand>
        <name>Mn(2+)</name>
        <dbReference type="ChEBI" id="CHEBI:29035"/>
    </ligand>
</feature>
<dbReference type="GO" id="GO:0071555">
    <property type="term" value="P:cell wall organization"/>
    <property type="evidence" value="ECO:0007669"/>
    <property type="project" value="UniProtKB-KW"/>
</dbReference>
<feature type="transmembrane region" description="Helical" evidence="22">
    <location>
        <begin position="947"/>
        <end position="968"/>
    </location>
</feature>
<keyword evidence="26" id="KW-1185">Reference proteome</keyword>
<keyword evidence="6 22" id="KW-0328">Glycosyltransferase</keyword>
<name>A0A2R6QSE4_ACTCC</name>
<dbReference type="FunFam" id="3.90.550.10:FF:000009">
    <property type="entry name" value="Cellulose synthase"/>
    <property type="match status" value="1"/>
</dbReference>
<feature type="transmembrane region" description="Helical" evidence="22">
    <location>
        <begin position="868"/>
        <end position="886"/>
    </location>
</feature>
<dbReference type="Pfam" id="PF03552">
    <property type="entry name" value="Cellulose_synt"/>
    <property type="match status" value="1"/>
</dbReference>
<feature type="transmembrane region" description="Helical" evidence="22">
    <location>
        <begin position="835"/>
        <end position="856"/>
    </location>
</feature>
<keyword evidence="16 22" id="KW-0961">Cell wall biogenesis/degradation</keyword>
<dbReference type="SUPFAM" id="SSF53448">
    <property type="entry name" value="Nucleotide-diphospho-sugar transferases"/>
    <property type="match status" value="1"/>
</dbReference>
<keyword evidence="10 21" id="KW-0863">Zinc-finger</keyword>
<evidence type="ECO:0000256" key="1">
    <source>
        <dbReference type="ARBA" id="ARBA00001936"/>
    </source>
</evidence>
<evidence type="ECO:0000256" key="13">
    <source>
        <dbReference type="ARBA" id="ARBA00022989"/>
    </source>
</evidence>
<evidence type="ECO:0000256" key="20">
    <source>
        <dbReference type="PIRSR" id="PIRSR605150-3"/>
    </source>
</evidence>
<dbReference type="STRING" id="1590841.A0A2R6QSE4"/>
<evidence type="ECO:0000256" key="23">
    <source>
        <dbReference type="SAM" id="MobiDB-lite"/>
    </source>
</evidence>
<keyword evidence="8 22" id="KW-0812">Transmembrane</keyword>
<dbReference type="Pfam" id="PF14569">
    <property type="entry name" value="zf-UDP"/>
    <property type="match status" value="1"/>
</dbReference>
<dbReference type="InterPro" id="IPR029044">
    <property type="entry name" value="Nucleotide-diphossugar_trans"/>
</dbReference>
<dbReference type="GO" id="GO:0030244">
    <property type="term" value="P:cellulose biosynthetic process"/>
    <property type="evidence" value="ECO:0007669"/>
    <property type="project" value="UniProtKB-KW"/>
</dbReference>
<dbReference type="UniPathway" id="UPA00695"/>
<dbReference type="GO" id="GO:0016760">
    <property type="term" value="F:cellulose synthase (UDP-forming) activity"/>
    <property type="evidence" value="ECO:0007669"/>
    <property type="project" value="UniProtKB-EC"/>
</dbReference>
<evidence type="ECO:0000259" key="24">
    <source>
        <dbReference type="PROSITE" id="PS50089"/>
    </source>
</evidence>
<keyword evidence="13 22" id="KW-1133">Transmembrane helix</keyword>
<dbReference type="Gene3D" id="3.90.550.10">
    <property type="entry name" value="Spore Coat Polysaccharide Biosynthesis Protein SpsA, Chain A"/>
    <property type="match status" value="1"/>
</dbReference>
<evidence type="ECO:0000313" key="25">
    <source>
        <dbReference type="EMBL" id="PSS14048.1"/>
    </source>
</evidence>
<feature type="transmembrane region" description="Helical" evidence="22">
    <location>
        <begin position="1018"/>
        <end position="1038"/>
    </location>
</feature>
<dbReference type="GO" id="GO:0008270">
    <property type="term" value="F:zinc ion binding"/>
    <property type="evidence" value="ECO:0007669"/>
    <property type="project" value="UniProtKB-KW"/>
</dbReference>
<dbReference type="FunCoup" id="A0A2R6QSE4">
    <property type="interactions" value="159"/>
</dbReference>
<organism evidence="25 26">
    <name type="scientific">Actinidia chinensis var. chinensis</name>
    <name type="common">Chinese soft-hair kiwi</name>
    <dbReference type="NCBI Taxonomy" id="1590841"/>
    <lineage>
        <taxon>Eukaryota</taxon>
        <taxon>Viridiplantae</taxon>
        <taxon>Streptophyta</taxon>
        <taxon>Embryophyta</taxon>
        <taxon>Tracheophyta</taxon>
        <taxon>Spermatophyta</taxon>
        <taxon>Magnoliopsida</taxon>
        <taxon>eudicotyledons</taxon>
        <taxon>Gunneridae</taxon>
        <taxon>Pentapetalae</taxon>
        <taxon>asterids</taxon>
        <taxon>Ericales</taxon>
        <taxon>Actinidiaceae</taxon>
        <taxon>Actinidia</taxon>
    </lineage>
</organism>
<evidence type="ECO:0000256" key="4">
    <source>
        <dbReference type="ARBA" id="ARBA00007548"/>
    </source>
</evidence>
<comment type="subcellular location">
    <subcellularLocation>
        <location evidence="2 22">Cell membrane</location>
        <topology evidence="2 22">Multi-pass membrane protein</topology>
    </subcellularLocation>
</comment>
<proteinExistence type="inferred from homology"/>
<gene>
    <name evidence="25" type="ORF">CEY00_Acc14664</name>
</gene>
<comment type="catalytic activity">
    <reaction evidence="17 22">
        <text>[(1-&gt;4)-beta-D-glucosyl](n) + UDP-alpha-D-glucose = [(1-&gt;4)-beta-D-glucosyl](n+1) + UDP + H(+)</text>
        <dbReference type="Rhea" id="RHEA:19929"/>
        <dbReference type="Rhea" id="RHEA-COMP:10033"/>
        <dbReference type="Rhea" id="RHEA-COMP:10034"/>
        <dbReference type="ChEBI" id="CHEBI:15378"/>
        <dbReference type="ChEBI" id="CHEBI:18246"/>
        <dbReference type="ChEBI" id="CHEBI:58223"/>
        <dbReference type="ChEBI" id="CHEBI:58885"/>
        <dbReference type="EC" id="2.4.1.12"/>
    </reaction>
</comment>
<evidence type="ECO:0000256" key="14">
    <source>
        <dbReference type="ARBA" id="ARBA00023136"/>
    </source>
</evidence>
<dbReference type="InterPro" id="IPR027934">
    <property type="entry name" value="CES_Znf_RING"/>
</dbReference>
<feature type="region of interest" description="Disordered" evidence="23">
    <location>
        <begin position="150"/>
        <end position="169"/>
    </location>
</feature>
<feature type="transmembrane region" description="Helical" evidence="22">
    <location>
        <begin position="229"/>
        <end position="246"/>
    </location>
</feature>
<feature type="domain" description="RING-type" evidence="24">
    <location>
        <begin position="36"/>
        <end position="82"/>
    </location>
</feature>
<dbReference type="SUPFAM" id="SSF57850">
    <property type="entry name" value="RING/U-box"/>
    <property type="match status" value="1"/>
</dbReference>
<feature type="active site" evidence="18">
    <location>
        <position position="758"/>
    </location>
</feature>
<evidence type="ECO:0000256" key="2">
    <source>
        <dbReference type="ARBA" id="ARBA00004651"/>
    </source>
</evidence>
<evidence type="ECO:0000256" key="18">
    <source>
        <dbReference type="PIRSR" id="PIRSR605150-1"/>
    </source>
</evidence>
<dbReference type="Gramene" id="PSS14048">
    <property type="protein sequence ID" value="PSS14048"/>
    <property type="gene ID" value="CEY00_Acc14664"/>
</dbReference>
<feature type="binding site" evidence="19">
    <location>
        <position position="322"/>
    </location>
    <ligand>
        <name>UDP-alpha-D-glucose</name>
        <dbReference type="ChEBI" id="CHEBI:58885"/>
    </ligand>
</feature>
<feature type="transmembrane region" description="Helical" evidence="22">
    <location>
        <begin position="906"/>
        <end position="926"/>
    </location>
</feature>
<evidence type="ECO:0000256" key="3">
    <source>
        <dbReference type="ARBA" id="ARBA00004768"/>
    </source>
</evidence>